<evidence type="ECO:0000256" key="5">
    <source>
        <dbReference type="ARBA" id="ARBA00022790"/>
    </source>
</evidence>
<comment type="similarity">
    <text evidence="3">Belongs to the CSN1 family.</text>
</comment>
<feature type="coiled-coil region" evidence="7">
    <location>
        <begin position="115"/>
        <end position="142"/>
    </location>
</feature>
<dbReference type="EMBL" id="KZ819604">
    <property type="protein sequence ID" value="PWN33966.1"/>
    <property type="molecule type" value="Genomic_DNA"/>
</dbReference>
<keyword evidence="6" id="KW-0539">Nucleus</keyword>
<dbReference type="STRING" id="1280837.A0A316V8W4"/>
<feature type="domain" description="PCI" evidence="9">
    <location>
        <begin position="304"/>
        <end position="481"/>
    </location>
</feature>
<dbReference type="GO" id="GO:0005737">
    <property type="term" value="C:cytoplasm"/>
    <property type="evidence" value="ECO:0007669"/>
    <property type="project" value="UniProtKB-SubCell"/>
</dbReference>
<dbReference type="FunCoup" id="A0A316V8W4">
    <property type="interactions" value="514"/>
</dbReference>
<evidence type="ECO:0000313" key="11">
    <source>
        <dbReference type="Proteomes" id="UP000245771"/>
    </source>
</evidence>
<dbReference type="PANTHER" id="PTHR14145:SF2">
    <property type="entry name" value="COP9 SIGNALOSOME COMPLEX SUBUNIT 1"/>
    <property type="match status" value="1"/>
</dbReference>
<organism evidence="10 11">
    <name type="scientific">Meira miltonrushii</name>
    <dbReference type="NCBI Taxonomy" id="1280837"/>
    <lineage>
        <taxon>Eukaryota</taxon>
        <taxon>Fungi</taxon>
        <taxon>Dikarya</taxon>
        <taxon>Basidiomycota</taxon>
        <taxon>Ustilaginomycotina</taxon>
        <taxon>Exobasidiomycetes</taxon>
        <taxon>Exobasidiales</taxon>
        <taxon>Brachybasidiaceae</taxon>
        <taxon>Meira</taxon>
    </lineage>
</organism>
<dbReference type="PROSITE" id="PS50250">
    <property type="entry name" value="PCI"/>
    <property type="match status" value="1"/>
</dbReference>
<dbReference type="RefSeq" id="XP_025354268.1">
    <property type="nucleotide sequence ID" value="XM_025496653.1"/>
</dbReference>
<dbReference type="Proteomes" id="UP000245771">
    <property type="component" value="Unassembled WGS sequence"/>
</dbReference>
<evidence type="ECO:0000256" key="6">
    <source>
        <dbReference type="ARBA" id="ARBA00023242"/>
    </source>
</evidence>
<evidence type="ECO:0000256" key="3">
    <source>
        <dbReference type="ARBA" id="ARBA00008793"/>
    </source>
</evidence>
<dbReference type="PANTHER" id="PTHR14145">
    <property type="entry name" value="26S PROTESOME SUBUNIT 6"/>
    <property type="match status" value="1"/>
</dbReference>
<dbReference type="SMART" id="SM00088">
    <property type="entry name" value="PINT"/>
    <property type="match status" value="1"/>
</dbReference>
<dbReference type="SUPFAM" id="SSF46785">
    <property type="entry name" value="Winged helix' DNA-binding domain"/>
    <property type="match status" value="1"/>
</dbReference>
<dbReference type="InterPro" id="IPR036390">
    <property type="entry name" value="WH_DNA-bd_sf"/>
</dbReference>
<reference evidence="10 11" key="1">
    <citation type="journal article" date="2018" name="Mol. Biol. Evol.">
        <title>Broad Genomic Sampling Reveals a Smut Pathogenic Ancestry of the Fungal Clade Ustilaginomycotina.</title>
        <authorList>
            <person name="Kijpornyongpan T."/>
            <person name="Mondo S.J."/>
            <person name="Barry K."/>
            <person name="Sandor L."/>
            <person name="Lee J."/>
            <person name="Lipzen A."/>
            <person name="Pangilinan J."/>
            <person name="LaButti K."/>
            <person name="Hainaut M."/>
            <person name="Henrissat B."/>
            <person name="Grigoriev I.V."/>
            <person name="Spatafora J.W."/>
            <person name="Aime M.C."/>
        </authorList>
    </citation>
    <scope>NUCLEOTIDE SEQUENCE [LARGE SCALE GENOMIC DNA]</scope>
    <source>
        <strain evidence="10 11">MCA 3882</strain>
    </source>
</reference>
<dbReference type="InterPro" id="IPR000717">
    <property type="entry name" value="PCI_dom"/>
</dbReference>
<dbReference type="Pfam" id="PF10602">
    <property type="entry name" value="RPN7"/>
    <property type="match status" value="1"/>
</dbReference>
<name>A0A316V8W4_9BASI</name>
<evidence type="ECO:0000259" key="9">
    <source>
        <dbReference type="PROSITE" id="PS50250"/>
    </source>
</evidence>
<dbReference type="OrthoDB" id="422427at2759"/>
<comment type="subcellular location">
    <subcellularLocation>
        <location evidence="2">Cytoplasm</location>
    </subcellularLocation>
    <subcellularLocation>
        <location evidence="1">Nucleus</location>
    </subcellularLocation>
</comment>
<proteinExistence type="inferred from homology"/>
<protein>
    <recommendedName>
        <fullName evidence="9">PCI domain-containing protein</fullName>
    </recommendedName>
</protein>
<accession>A0A316V8W4</accession>
<dbReference type="InterPro" id="IPR045135">
    <property type="entry name" value="Rpn7_N"/>
</dbReference>
<evidence type="ECO:0000256" key="8">
    <source>
        <dbReference type="SAM" id="MobiDB-lite"/>
    </source>
</evidence>
<dbReference type="InterPro" id="IPR019585">
    <property type="entry name" value="Rpn7/CSN1"/>
</dbReference>
<feature type="region of interest" description="Disordered" evidence="8">
    <location>
        <begin position="253"/>
        <end position="284"/>
    </location>
</feature>
<keyword evidence="7" id="KW-0175">Coiled coil</keyword>
<keyword evidence="5" id="KW-0736">Signalosome</keyword>
<evidence type="ECO:0000256" key="4">
    <source>
        <dbReference type="ARBA" id="ARBA00022490"/>
    </source>
</evidence>
<dbReference type="GeneID" id="37018434"/>
<dbReference type="Pfam" id="PF01399">
    <property type="entry name" value="PCI"/>
    <property type="match status" value="1"/>
</dbReference>
<evidence type="ECO:0000256" key="1">
    <source>
        <dbReference type="ARBA" id="ARBA00004123"/>
    </source>
</evidence>
<dbReference type="InParanoid" id="A0A316V8W4"/>
<sequence length="526" mass="58827">MTPPINQTIEYDQNHSSATTERIEVNQEEFDWESYISAYKGRTKIDRLLFLAEKVSSLRQTCANAALELVKTTTKDVQLYHRALYIRNTKPEAGSPLLPKEERQEVDVEWCESTEKANRVELEKLDLELRNYQNNLIKESIRMGYRDLGDQMRRVGSLHDAFKYYINTRDYCSTNEHLVEMCLNVIEVSLEMKEFNALGGYVSKAEGLLDDYDPQAAAASAKSKASGSSASTMSKGGTTSGADAIGALFRAGGSAGSSNDRSRGEFQRASDMLPNQRESETQGKRHIREIRARLYVAQGLANMSLGRYGQAVASFLEVGADVGNAYASMASRNDVATYIVLCGIAILDRKELKARVIDRQGIHSMLEDNTQAQQLLESFYACEYKRALSLLDKLQTRALLDVILAPHFHTLSRHIVQRALRQFVQPFDTLQVHRLATSLGWSDEQGRMRALNELLHLIQSGDIAGRLDLQNNVLLVDKVDSRQALFEDAIKTGNHHISTAKGLMLRVSLLQNGLIAKASQDNNNES</sequence>
<dbReference type="GO" id="GO:0008180">
    <property type="term" value="C:COP9 signalosome"/>
    <property type="evidence" value="ECO:0007669"/>
    <property type="project" value="UniProtKB-KW"/>
</dbReference>
<evidence type="ECO:0000313" key="10">
    <source>
        <dbReference type="EMBL" id="PWN33966.1"/>
    </source>
</evidence>
<keyword evidence="4" id="KW-0963">Cytoplasm</keyword>
<dbReference type="Gene3D" id="1.25.40.570">
    <property type="match status" value="2"/>
</dbReference>
<gene>
    <name evidence="10" type="ORF">FA14DRAFT_124575</name>
</gene>
<dbReference type="AlphaFoldDB" id="A0A316V8W4"/>
<evidence type="ECO:0000256" key="2">
    <source>
        <dbReference type="ARBA" id="ARBA00004496"/>
    </source>
</evidence>
<keyword evidence="11" id="KW-1185">Reference proteome</keyword>
<evidence type="ECO:0000256" key="7">
    <source>
        <dbReference type="SAM" id="Coils"/>
    </source>
</evidence>